<dbReference type="AlphaFoldDB" id="A0A6G0SZU4"/>
<sequence length="479" mass="53192">MSEPFAKCRREDRWAFSLDWRAAVGIPSRSRCAFSDKGSGTGYAWAPITGITVYSCYWRPGLTLVELSSFLDNLADSIRSIEGDRVVVCSDLNAWNIEWGSRVNNPKGLLFSDFAWNLRLILANRCSSPTSPEEKRSLSSKSATTGTYTDTRYERVIPQFTIAELQSCKRLSVSKVGGPLEVPSEALKQLVKITPHAVLKVYNNCIAALHFLQQGKTARLVLLYNGGGKPTESPSSFRPICLLDTPEKLLRGCCPSVWKRTLTQEEVCEEHLPFRVQEGDKRGAAVKSVVSDEACSSGFWSRQGVVCSGNLGREERLPFSEVASHRRGAETEMYLPNTLSKYLGLSYLEGVCYRINPPGILLVGFADDLAVVDSTATSSQLEDRMNQVLENVDKWMKSRGLEVAHHKSEAVMLTKKRACVRPRLTIGGHLIKFSSEIRYLEVRLDTRLSFKDHVQFVARKAMASATALAKLMPTIKGPG</sequence>
<dbReference type="OrthoDB" id="415822at2759"/>
<name>A0A6G0SZU4_APHGL</name>
<proteinExistence type="predicted"/>
<dbReference type="Pfam" id="PF14529">
    <property type="entry name" value="Exo_endo_phos_2"/>
    <property type="match status" value="1"/>
</dbReference>
<reference evidence="2 3" key="1">
    <citation type="submission" date="2019-08" db="EMBL/GenBank/DDBJ databases">
        <title>The genome of the soybean aphid Biotype 1, its phylome, world population structure and adaptation to the North American continent.</title>
        <authorList>
            <person name="Giordano R."/>
            <person name="Donthu R.K."/>
            <person name="Hernandez A.G."/>
            <person name="Wright C.L."/>
            <person name="Zimin A.V."/>
        </authorList>
    </citation>
    <scope>NUCLEOTIDE SEQUENCE [LARGE SCALE GENOMIC DNA]</scope>
    <source>
        <tissue evidence="2">Whole aphids</tissue>
    </source>
</reference>
<dbReference type="PANTHER" id="PTHR33481:SF1">
    <property type="entry name" value="ENDONUCLEASE_EXONUCLEASE_PHOSPHATASE DOMAIN-CONTAINING PROTEIN-RELATED"/>
    <property type="match status" value="1"/>
</dbReference>
<dbReference type="InterPro" id="IPR036691">
    <property type="entry name" value="Endo/exonu/phosph_ase_sf"/>
</dbReference>
<evidence type="ECO:0000259" key="1">
    <source>
        <dbReference type="Pfam" id="PF14529"/>
    </source>
</evidence>
<gene>
    <name evidence="2" type="ORF">AGLY_016434</name>
</gene>
<evidence type="ECO:0000313" key="2">
    <source>
        <dbReference type="EMBL" id="KAE9523201.1"/>
    </source>
</evidence>
<organism evidence="2 3">
    <name type="scientific">Aphis glycines</name>
    <name type="common">Soybean aphid</name>
    <dbReference type="NCBI Taxonomy" id="307491"/>
    <lineage>
        <taxon>Eukaryota</taxon>
        <taxon>Metazoa</taxon>
        <taxon>Ecdysozoa</taxon>
        <taxon>Arthropoda</taxon>
        <taxon>Hexapoda</taxon>
        <taxon>Insecta</taxon>
        <taxon>Pterygota</taxon>
        <taxon>Neoptera</taxon>
        <taxon>Paraneoptera</taxon>
        <taxon>Hemiptera</taxon>
        <taxon>Sternorrhyncha</taxon>
        <taxon>Aphidomorpha</taxon>
        <taxon>Aphidoidea</taxon>
        <taxon>Aphididae</taxon>
        <taxon>Aphidini</taxon>
        <taxon>Aphis</taxon>
        <taxon>Aphis</taxon>
    </lineage>
</organism>
<evidence type="ECO:0000313" key="3">
    <source>
        <dbReference type="Proteomes" id="UP000475862"/>
    </source>
</evidence>
<protein>
    <recommendedName>
        <fullName evidence="1">Endonuclease/exonuclease/phosphatase domain-containing protein</fullName>
    </recommendedName>
</protein>
<keyword evidence="3" id="KW-1185">Reference proteome</keyword>
<dbReference type="SUPFAM" id="SSF56219">
    <property type="entry name" value="DNase I-like"/>
    <property type="match status" value="1"/>
</dbReference>
<accession>A0A6G0SZU4</accession>
<dbReference type="InterPro" id="IPR005135">
    <property type="entry name" value="Endo/exonuclease/phosphatase"/>
</dbReference>
<dbReference type="EMBL" id="VYZN01000178">
    <property type="protein sequence ID" value="KAE9523201.1"/>
    <property type="molecule type" value="Genomic_DNA"/>
</dbReference>
<dbReference type="GO" id="GO:0003824">
    <property type="term" value="F:catalytic activity"/>
    <property type="evidence" value="ECO:0007669"/>
    <property type="project" value="InterPro"/>
</dbReference>
<dbReference type="PANTHER" id="PTHR33481">
    <property type="entry name" value="REVERSE TRANSCRIPTASE"/>
    <property type="match status" value="1"/>
</dbReference>
<feature type="domain" description="Endonuclease/exonuclease/phosphatase" evidence="1">
    <location>
        <begin position="51"/>
        <end position="136"/>
    </location>
</feature>
<comment type="caution">
    <text evidence="2">The sequence shown here is derived from an EMBL/GenBank/DDBJ whole genome shotgun (WGS) entry which is preliminary data.</text>
</comment>
<dbReference type="Gene3D" id="3.60.10.10">
    <property type="entry name" value="Endonuclease/exonuclease/phosphatase"/>
    <property type="match status" value="1"/>
</dbReference>
<dbReference type="Proteomes" id="UP000475862">
    <property type="component" value="Unassembled WGS sequence"/>
</dbReference>